<dbReference type="EMBL" id="JAYKXN010000008">
    <property type="protein sequence ID" value="KAK7264102.1"/>
    <property type="molecule type" value="Genomic_DNA"/>
</dbReference>
<evidence type="ECO:0000313" key="1">
    <source>
        <dbReference type="EMBL" id="KAK7264102.1"/>
    </source>
</evidence>
<dbReference type="GO" id="GO:0000785">
    <property type="term" value="C:chromatin"/>
    <property type="evidence" value="ECO:0007669"/>
    <property type="project" value="TreeGrafter"/>
</dbReference>
<dbReference type="Gene3D" id="2.60.120.650">
    <property type="entry name" value="Cupin"/>
    <property type="match status" value="1"/>
</dbReference>
<dbReference type="GO" id="GO:0005634">
    <property type="term" value="C:nucleus"/>
    <property type="evidence" value="ECO:0007669"/>
    <property type="project" value="TreeGrafter"/>
</dbReference>
<keyword evidence="2" id="KW-1185">Reference proteome</keyword>
<accession>A0AAN9EV45</accession>
<gene>
    <name evidence="1" type="ORF">RJT34_31706</name>
</gene>
<dbReference type="GO" id="GO:0010468">
    <property type="term" value="P:regulation of gene expression"/>
    <property type="evidence" value="ECO:0007669"/>
    <property type="project" value="TreeGrafter"/>
</dbReference>
<protein>
    <submittedName>
        <fullName evidence="1">Uncharacterized protein</fullName>
    </submittedName>
</protein>
<reference evidence="1 2" key="1">
    <citation type="submission" date="2024-01" db="EMBL/GenBank/DDBJ databases">
        <title>The genomes of 5 underutilized Papilionoideae crops provide insights into root nodulation and disease resistance.</title>
        <authorList>
            <person name="Yuan L."/>
        </authorList>
    </citation>
    <scope>NUCLEOTIDE SEQUENCE [LARGE SCALE GENOMIC DNA]</scope>
    <source>
        <strain evidence="1">LY-2023</strain>
        <tissue evidence="1">Leaf</tissue>
    </source>
</reference>
<evidence type="ECO:0000313" key="2">
    <source>
        <dbReference type="Proteomes" id="UP001359559"/>
    </source>
</evidence>
<comment type="caution">
    <text evidence="1">The sequence shown here is derived from an EMBL/GenBank/DDBJ whole genome shotgun (WGS) entry which is preliminary data.</text>
</comment>
<dbReference type="PANTHER" id="PTHR10694">
    <property type="entry name" value="LYSINE-SPECIFIC DEMETHYLASE"/>
    <property type="match status" value="1"/>
</dbReference>
<proteinExistence type="predicted"/>
<dbReference type="GO" id="GO:0032452">
    <property type="term" value="F:histone demethylase activity"/>
    <property type="evidence" value="ECO:0007669"/>
    <property type="project" value="TreeGrafter"/>
</dbReference>
<dbReference type="AlphaFoldDB" id="A0AAN9EV45"/>
<dbReference type="Proteomes" id="UP001359559">
    <property type="component" value="Unassembled WGS sequence"/>
</dbReference>
<dbReference type="PANTHER" id="PTHR10694:SF106">
    <property type="entry name" value="TRANSCRIPTION FACTOR JUMONJI FAMILY PROTEIN"/>
    <property type="match status" value="1"/>
</dbReference>
<name>A0AAN9EV45_CLITE</name>
<sequence length="162" mass="18837">MQNRFSNYNASIPAVVVLTKEKNDFKFETNVQPLRLSKWNEKDNITFSMKENTLIMNANEAFLNKFCSFEGLSSSYVEKEFWRKMARGEKGTVEYGINIKGNVFSCDPDNKLGKSKWNLENFSLLPQSTLSLVDKEIPVRKCHRYFDVPRLLQRLLCSLHVV</sequence>
<organism evidence="1 2">
    <name type="scientific">Clitoria ternatea</name>
    <name type="common">Butterfly pea</name>
    <dbReference type="NCBI Taxonomy" id="43366"/>
    <lineage>
        <taxon>Eukaryota</taxon>
        <taxon>Viridiplantae</taxon>
        <taxon>Streptophyta</taxon>
        <taxon>Embryophyta</taxon>
        <taxon>Tracheophyta</taxon>
        <taxon>Spermatophyta</taxon>
        <taxon>Magnoliopsida</taxon>
        <taxon>eudicotyledons</taxon>
        <taxon>Gunneridae</taxon>
        <taxon>Pentapetalae</taxon>
        <taxon>rosids</taxon>
        <taxon>fabids</taxon>
        <taxon>Fabales</taxon>
        <taxon>Fabaceae</taxon>
        <taxon>Papilionoideae</taxon>
        <taxon>50 kb inversion clade</taxon>
        <taxon>NPAAA clade</taxon>
        <taxon>indigoferoid/millettioid clade</taxon>
        <taxon>Phaseoleae</taxon>
        <taxon>Clitoria</taxon>
    </lineage>
</organism>